<reference evidence="5" key="1">
    <citation type="submission" date="2012-12" db="EMBL/GenBank/DDBJ databases">
        <authorList>
            <person name="Hellsten U."/>
            <person name="Grimwood J."/>
            <person name="Chapman J.A."/>
            <person name="Shapiro H."/>
            <person name="Aerts A."/>
            <person name="Otillar R.P."/>
            <person name="Terry A.Y."/>
            <person name="Boore J.L."/>
            <person name="Simakov O."/>
            <person name="Marletaz F."/>
            <person name="Cho S.-J."/>
            <person name="Edsinger-Gonzales E."/>
            <person name="Havlak P."/>
            <person name="Kuo D.-H."/>
            <person name="Larsson T."/>
            <person name="Lv J."/>
            <person name="Arendt D."/>
            <person name="Savage R."/>
            <person name="Osoegawa K."/>
            <person name="de Jong P."/>
            <person name="Lindberg D.R."/>
            <person name="Seaver E.C."/>
            <person name="Weisblat D.A."/>
            <person name="Putnam N.H."/>
            <person name="Grigoriev I.V."/>
            <person name="Rokhsar D.S."/>
        </authorList>
    </citation>
    <scope>NUCLEOTIDE SEQUENCE</scope>
    <source>
        <strain evidence="5">I ESC-2004</strain>
    </source>
</reference>
<dbReference type="InterPro" id="IPR001466">
    <property type="entry name" value="Beta-lactam-related"/>
</dbReference>
<dbReference type="EMBL" id="KB299289">
    <property type="protein sequence ID" value="ELU08160.1"/>
    <property type="molecule type" value="Genomic_DNA"/>
</dbReference>
<dbReference type="Pfam" id="PF00144">
    <property type="entry name" value="Beta-lactamase"/>
    <property type="match status" value="1"/>
</dbReference>
<dbReference type="STRING" id="283909.R7UPQ2"/>
<sequence>MTSFPQPKGSLNYISLFMGDDQHVSTDGSANFIPLTFIIPANSETLNDKLHRRSANVPQVQFIRGISREIIAKIKVNLQCILQSGGVEVENDQEITTLTSRDSVVLGVENRFDRFNAGQNVPYGSYNNVRATSHISNPVQSCVQRPQRNDSESAPEYLKTNSEPQLSSLRPPRSSDDAFMLKTHPSNVRDTFDVDSVQWDDDIEANIQEMAENVLRCRQMAALNLAIVHNNQTLLTAGYGKADIETDRDTDHNTRFGIASISKGFAATLLAKVLSEQTRFTWESVVRDVLGDDMYFPSAEMTLNTRIKDLLSHNTGISPSNYIRMQDDFDRQELVRRIRFLKPVREYKTSYLYNNLMYGLISRITEVIGGKSWEELMVEKYVYSLLVIIIVCLFPKTSEWGKLGGSGSIVSSAVDMAQYLKMQLTMGQDPSGQQAIPADLLQDTHTPINNIPRSSSDIKWLRPNAPVSYILQEYGFGWRTGYYRGYPIVSHTGTSFGYGALLTLIPDLGIGIHSSISGEDTGYLGRRALHLYTIDLLFGEEPWLNMSSACSFPDSSVMKKHWYTPKSQKNENTTVDPSLYLGTYGNFAYGNISVVEEEGSLVLKYGMLGDWLLHYEGNHVFTGEGRGDMWSMLLYDVTFSGIDDVQAEFVELPSLDRNAPPLFERHLKAADAPEPPLLDCGTSAAPSGIACSISMAAFMFVLMQIQSFV</sequence>
<proteinExistence type="predicted"/>
<organism evidence="3">
    <name type="scientific">Capitella teleta</name>
    <name type="common">Polychaete worm</name>
    <dbReference type="NCBI Taxonomy" id="283909"/>
    <lineage>
        <taxon>Eukaryota</taxon>
        <taxon>Metazoa</taxon>
        <taxon>Spiralia</taxon>
        <taxon>Lophotrochozoa</taxon>
        <taxon>Annelida</taxon>
        <taxon>Polychaeta</taxon>
        <taxon>Sedentaria</taxon>
        <taxon>Scolecida</taxon>
        <taxon>Capitellidae</taxon>
        <taxon>Capitella</taxon>
    </lineage>
</organism>
<name>R7UPQ2_CAPTE</name>
<evidence type="ECO:0000313" key="3">
    <source>
        <dbReference type="EMBL" id="ELU08160.1"/>
    </source>
</evidence>
<keyword evidence="5" id="KW-1185">Reference proteome</keyword>
<dbReference type="EnsemblMetazoa" id="CapteT208883">
    <property type="protein sequence ID" value="CapteP208883"/>
    <property type="gene ID" value="CapteG208883"/>
</dbReference>
<evidence type="ECO:0000313" key="4">
    <source>
        <dbReference type="EnsemblMetazoa" id="CapteP208883"/>
    </source>
</evidence>
<evidence type="ECO:0000259" key="2">
    <source>
        <dbReference type="Pfam" id="PF00144"/>
    </source>
</evidence>
<feature type="region of interest" description="Disordered" evidence="1">
    <location>
        <begin position="138"/>
        <end position="177"/>
    </location>
</feature>
<feature type="domain" description="Beta-lactamase-related" evidence="2">
    <location>
        <begin position="217"/>
        <end position="512"/>
    </location>
</feature>
<dbReference type="Proteomes" id="UP000014760">
    <property type="component" value="Unassembled WGS sequence"/>
</dbReference>
<dbReference type="EMBL" id="AMQN01006839">
    <property type="status" value="NOT_ANNOTATED_CDS"/>
    <property type="molecule type" value="Genomic_DNA"/>
</dbReference>
<dbReference type="PANTHER" id="PTHR46825">
    <property type="entry name" value="D-ALANYL-D-ALANINE-CARBOXYPEPTIDASE/ENDOPEPTIDASE AMPH"/>
    <property type="match status" value="1"/>
</dbReference>
<evidence type="ECO:0000256" key="1">
    <source>
        <dbReference type="SAM" id="MobiDB-lite"/>
    </source>
</evidence>
<dbReference type="OMA" id="TKWARCL"/>
<gene>
    <name evidence="3" type="ORF">CAPTEDRAFT_208883</name>
</gene>
<protein>
    <recommendedName>
        <fullName evidence="2">Beta-lactamase-related domain-containing protein</fullName>
    </recommendedName>
</protein>
<dbReference type="SUPFAM" id="SSF56601">
    <property type="entry name" value="beta-lactamase/transpeptidase-like"/>
    <property type="match status" value="1"/>
</dbReference>
<accession>R7UPQ2</accession>
<dbReference type="InterPro" id="IPR050491">
    <property type="entry name" value="AmpC-like"/>
</dbReference>
<dbReference type="Gene3D" id="3.40.710.10">
    <property type="entry name" value="DD-peptidase/beta-lactamase superfamily"/>
    <property type="match status" value="1"/>
</dbReference>
<dbReference type="OrthoDB" id="5946976at2759"/>
<dbReference type="Gene3D" id="2.40.128.600">
    <property type="match status" value="1"/>
</dbReference>
<dbReference type="PANTHER" id="PTHR46825:SF15">
    <property type="entry name" value="BETA-LACTAMASE-RELATED DOMAIN-CONTAINING PROTEIN"/>
    <property type="match status" value="1"/>
</dbReference>
<reference evidence="3 5" key="2">
    <citation type="journal article" date="2013" name="Nature">
        <title>Insights into bilaterian evolution from three spiralian genomes.</title>
        <authorList>
            <person name="Simakov O."/>
            <person name="Marletaz F."/>
            <person name="Cho S.J."/>
            <person name="Edsinger-Gonzales E."/>
            <person name="Havlak P."/>
            <person name="Hellsten U."/>
            <person name="Kuo D.H."/>
            <person name="Larsson T."/>
            <person name="Lv J."/>
            <person name="Arendt D."/>
            <person name="Savage R."/>
            <person name="Osoegawa K."/>
            <person name="de Jong P."/>
            <person name="Grimwood J."/>
            <person name="Chapman J.A."/>
            <person name="Shapiro H."/>
            <person name="Aerts A."/>
            <person name="Otillar R.P."/>
            <person name="Terry A.Y."/>
            <person name="Boore J.L."/>
            <person name="Grigoriev I.V."/>
            <person name="Lindberg D.R."/>
            <person name="Seaver E.C."/>
            <person name="Weisblat D.A."/>
            <person name="Putnam N.H."/>
            <person name="Rokhsar D.S."/>
        </authorList>
    </citation>
    <scope>NUCLEOTIDE SEQUENCE</scope>
    <source>
        <strain evidence="3 5">I ESC-2004</strain>
    </source>
</reference>
<dbReference type="HOGENOM" id="CLU_389464_0_0_1"/>
<dbReference type="AlphaFoldDB" id="R7UPQ2"/>
<evidence type="ECO:0000313" key="5">
    <source>
        <dbReference type="Proteomes" id="UP000014760"/>
    </source>
</evidence>
<dbReference type="InterPro" id="IPR012338">
    <property type="entry name" value="Beta-lactam/transpept-like"/>
</dbReference>
<reference evidence="4" key="3">
    <citation type="submission" date="2015-06" db="UniProtKB">
        <authorList>
            <consortium name="EnsemblMetazoa"/>
        </authorList>
    </citation>
    <scope>IDENTIFICATION</scope>
</reference>